<feature type="region of interest" description="Disordered" evidence="1">
    <location>
        <begin position="1"/>
        <end position="21"/>
    </location>
</feature>
<keyword evidence="2" id="KW-0812">Transmembrane</keyword>
<dbReference type="EMBL" id="RAWG01000222">
    <property type="protein sequence ID" value="RKH37793.1"/>
    <property type="molecule type" value="Genomic_DNA"/>
</dbReference>
<evidence type="ECO:0000256" key="1">
    <source>
        <dbReference type="SAM" id="MobiDB-lite"/>
    </source>
</evidence>
<dbReference type="AlphaFoldDB" id="A0A3A8N175"/>
<reference evidence="4" key="1">
    <citation type="submission" date="2018-09" db="EMBL/GenBank/DDBJ databases">
        <authorList>
            <person name="Livingstone P.G."/>
            <person name="Whitworth D.E."/>
        </authorList>
    </citation>
    <scope>NUCLEOTIDE SEQUENCE [LARGE SCALE GENOMIC DNA]</scope>
    <source>
        <strain evidence="4">CA040B</strain>
    </source>
</reference>
<feature type="transmembrane region" description="Helical" evidence="2">
    <location>
        <begin position="256"/>
        <end position="276"/>
    </location>
</feature>
<keyword evidence="2" id="KW-1133">Transmembrane helix</keyword>
<feature type="compositionally biased region" description="Basic and acidic residues" evidence="1">
    <location>
        <begin position="152"/>
        <end position="161"/>
    </location>
</feature>
<organism evidence="3 4">
    <name type="scientific">Corallococcus sicarius</name>
    <dbReference type="NCBI Taxonomy" id="2316726"/>
    <lineage>
        <taxon>Bacteria</taxon>
        <taxon>Pseudomonadati</taxon>
        <taxon>Myxococcota</taxon>
        <taxon>Myxococcia</taxon>
        <taxon>Myxococcales</taxon>
        <taxon>Cystobacterineae</taxon>
        <taxon>Myxococcaceae</taxon>
        <taxon>Corallococcus</taxon>
    </lineage>
</organism>
<name>A0A3A8N175_9BACT</name>
<keyword evidence="2" id="KW-0472">Membrane</keyword>
<gene>
    <name evidence="3" type="ORF">D7X12_28325</name>
</gene>
<protein>
    <submittedName>
        <fullName evidence="3">Uncharacterized protein</fullName>
    </submittedName>
</protein>
<evidence type="ECO:0000256" key="2">
    <source>
        <dbReference type="SAM" id="Phobius"/>
    </source>
</evidence>
<comment type="caution">
    <text evidence="3">The sequence shown here is derived from an EMBL/GenBank/DDBJ whole genome shotgun (WGS) entry which is preliminary data.</text>
</comment>
<evidence type="ECO:0000313" key="3">
    <source>
        <dbReference type="EMBL" id="RKH37793.1"/>
    </source>
</evidence>
<dbReference type="Proteomes" id="UP000273405">
    <property type="component" value="Unassembled WGS sequence"/>
</dbReference>
<keyword evidence="4" id="KW-1185">Reference proteome</keyword>
<feature type="region of interest" description="Disordered" evidence="1">
    <location>
        <begin position="147"/>
        <end position="168"/>
    </location>
</feature>
<evidence type="ECO:0000313" key="4">
    <source>
        <dbReference type="Proteomes" id="UP000273405"/>
    </source>
</evidence>
<dbReference type="OrthoDB" id="5525812at2"/>
<feature type="transmembrane region" description="Helical" evidence="2">
    <location>
        <begin position="201"/>
        <end position="222"/>
    </location>
</feature>
<sequence>MKDHAMRPSTYGKAGALSSSTPGWPGTCAWALLVGLFLLPGVARGEVSPDVHRCAVNIYVLIEDLDYERALEQVDHGKRVSSGPEDEVLLSLYQGVILAELSGRLRDAEAAFKAALSLNPEAKLPLKVSPKVMRHFEALRRRALGELAAQGGDREPLKPEAPEGTQELQEPIPAVATALPEPASPPVPGVSSSRASLQDRALIPAVAGGILVVAAGVTWGLAEGQKSKLAHATDIHTRADAMRVANNARGLQTVSVGLLVGGLVGLGASTGMYLLGSPKRPVPVQLGMNGTSVFVSGRWP</sequence>
<proteinExistence type="predicted"/>
<accession>A0A3A8N175</accession>